<protein>
    <submittedName>
        <fullName evidence="3">Type II secretion system protein</fullName>
    </submittedName>
</protein>
<evidence type="ECO:0000259" key="2">
    <source>
        <dbReference type="Pfam" id="PF19789"/>
    </source>
</evidence>
<dbReference type="NCBIfam" id="TIGR02532">
    <property type="entry name" value="IV_pilin_GFxxxE"/>
    <property type="match status" value="1"/>
</dbReference>
<keyword evidence="1" id="KW-0472">Membrane</keyword>
<gene>
    <name evidence="3" type="ORF">IAD49_06555</name>
</gene>
<dbReference type="EMBL" id="DVML01000039">
    <property type="protein sequence ID" value="HIU23225.1"/>
    <property type="molecule type" value="Genomic_DNA"/>
</dbReference>
<dbReference type="Pfam" id="PF19789">
    <property type="entry name" value="DUF6273"/>
    <property type="match status" value="1"/>
</dbReference>
<dbReference type="SUPFAM" id="SSF54523">
    <property type="entry name" value="Pili subunits"/>
    <property type="match status" value="1"/>
</dbReference>
<dbReference type="PROSITE" id="PS00409">
    <property type="entry name" value="PROKAR_NTER_METHYL"/>
    <property type="match status" value="1"/>
</dbReference>
<reference evidence="3" key="1">
    <citation type="submission" date="2020-10" db="EMBL/GenBank/DDBJ databases">
        <authorList>
            <person name="Gilroy R."/>
        </authorList>
    </citation>
    <scope>NUCLEOTIDE SEQUENCE</scope>
    <source>
        <strain evidence="3">CHK197-8231</strain>
    </source>
</reference>
<dbReference type="InterPro" id="IPR046240">
    <property type="entry name" value="DUF6273"/>
</dbReference>
<dbReference type="Pfam" id="PF07963">
    <property type="entry name" value="N_methyl"/>
    <property type="match status" value="1"/>
</dbReference>
<proteinExistence type="predicted"/>
<reference evidence="3" key="2">
    <citation type="journal article" date="2021" name="PeerJ">
        <title>Extensive microbial diversity within the chicken gut microbiome revealed by metagenomics and culture.</title>
        <authorList>
            <person name="Gilroy R."/>
            <person name="Ravi A."/>
            <person name="Getino M."/>
            <person name="Pursley I."/>
            <person name="Horton D.L."/>
            <person name="Alikhan N.F."/>
            <person name="Baker D."/>
            <person name="Gharbi K."/>
            <person name="Hall N."/>
            <person name="Watson M."/>
            <person name="Adriaenssens E.M."/>
            <person name="Foster-Nyarko E."/>
            <person name="Jarju S."/>
            <person name="Secka A."/>
            <person name="Antonio M."/>
            <person name="Oren A."/>
            <person name="Chaudhuri R.R."/>
            <person name="La Ragione R."/>
            <person name="Hildebrand F."/>
            <person name="Pallen M.J."/>
        </authorList>
    </citation>
    <scope>NUCLEOTIDE SEQUENCE</scope>
    <source>
        <strain evidence="3">CHK197-8231</strain>
    </source>
</reference>
<comment type="caution">
    <text evidence="3">The sequence shown here is derived from an EMBL/GenBank/DDBJ whole genome shotgun (WGS) entry which is preliminary data.</text>
</comment>
<dbReference type="Proteomes" id="UP000824087">
    <property type="component" value="Unassembled WGS sequence"/>
</dbReference>
<keyword evidence="1" id="KW-1133">Transmembrane helix</keyword>
<evidence type="ECO:0000256" key="1">
    <source>
        <dbReference type="SAM" id="Phobius"/>
    </source>
</evidence>
<feature type="domain" description="DUF6273" evidence="2">
    <location>
        <begin position="231"/>
        <end position="382"/>
    </location>
</feature>
<evidence type="ECO:0000313" key="3">
    <source>
        <dbReference type="EMBL" id="HIU23225.1"/>
    </source>
</evidence>
<dbReference type="InterPro" id="IPR012902">
    <property type="entry name" value="N_methyl_site"/>
</dbReference>
<organism evidence="3 4">
    <name type="scientific">Candidatus Fimihabitans intestinipullorum</name>
    <dbReference type="NCBI Taxonomy" id="2840820"/>
    <lineage>
        <taxon>Bacteria</taxon>
        <taxon>Bacillati</taxon>
        <taxon>Mycoplasmatota</taxon>
        <taxon>Mycoplasmatota incertae sedis</taxon>
        <taxon>Candidatus Fimihabitans</taxon>
    </lineage>
</organism>
<dbReference type="AlphaFoldDB" id="A0A9D1L3Y2"/>
<dbReference type="Gene3D" id="3.30.700.10">
    <property type="entry name" value="Glycoprotein, Type 4 Pilin"/>
    <property type="match status" value="1"/>
</dbReference>
<dbReference type="InterPro" id="IPR045584">
    <property type="entry name" value="Pilin-like"/>
</dbReference>
<evidence type="ECO:0000313" key="4">
    <source>
        <dbReference type="Proteomes" id="UP000824087"/>
    </source>
</evidence>
<accession>A0A9D1L3Y2</accession>
<name>A0A9D1L3Y2_9BACT</name>
<keyword evidence="1" id="KW-0812">Transmembrane</keyword>
<sequence length="382" mass="41108">MNKKSGFTLIELLAVIVILAVIALIATPLIMGVIDDARKGSAKNGAYGYVKAMENTIATEMIKDTTISPEANQTTVGQVVFKKLANDGTTSTTDGKTINYKGTKPDRHNLKIVNGTVGNDSCIVVSGYGFKMENNEWTEMNAENCVSEDSSNSPVSFANDSWETIITAAHSGNTSAYKVGDTKEIELTDLGTFKLRVANNSNPTECNTPGFSQSACGFVLEFEGNVTQYAMNSTRTNIGGWPASEVRTYLNGEFLNLLPEIVKNNVKDTVTISGHGATAGETNFTSTDKIYLLSSREVWGLNTSSDTAVNETRQLDYYQEQGVTSTNYSGAIKKYASGSASNWLLRSPVSNYTGYFICVGNSGSITNGFADLTRGVSPAFRL</sequence>
<feature type="transmembrane region" description="Helical" evidence="1">
    <location>
        <begin position="12"/>
        <end position="34"/>
    </location>
</feature>